<feature type="domain" description="DUF2062" evidence="3">
    <location>
        <begin position="29"/>
        <end position="172"/>
    </location>
</feature>
<dbReference type="EMBL" id="BLAY01000263">
    <property type="protein sequence ID" value="GET43868.1"/>
    <property type="molecule type" value="Genomic_DNA"/>
</dbReference>
<keyword evidence="2" id="KW-0812">Transmembrane</keyword>
<evidence type="ECO:0000313" key="5">
    <source>
        <dbReference type="Proteomes" id="UP001050975"/>
    </source>
</evidence>
<keyword evidence="2" id="KW-1133">Transmembrane helix</keyword>
<proteinExistence type="predicted"/>
<reference evidence="4" key="1">
    <citation type="submission" date="2019-10" db="EMBL/GenBank/DDBJ databases">
        <title>Draft genome sequece of Microseira wollei NIES-4236.</title>
        <authorList>
            <person name="Yamaguchi H."/>
            <person name="Suzuki S."/>
            <person name="Kawachi M."/>
        </authorList>
    </citation>
    <scope>NUCLEOTIDE SEQUENCE</scope>
    <source>
        <strain evidence="4">NIES-4236</strain>
    </source>
</reference>
<dbReference type="Pfam" id="PF09835">
    <property type="entry name" value="DUF2062"/>
    <property type="match status" value="1"/>
</dbReference>
<evidence type="ECO:0000259" key="3">
    <source>
        <dbReference type="Pfam" id="PF09835"/>
    </source>
</evidence>
<dbReference type="InterPro" id="IPR018639">
    <property type="entry name" value="DUF2062"/>
</dbReference>
<dbReference type="AlphaFoldDB" id="A0AAV3XMF5"/>
<keyword evidence="2" id="KW-0472">Membrane</keyword>
<dbReference type="Proteomes" id="UP001050975">
    <property type="component" value="Unassembled WGS sequence"/>
</dbReference>
<feature type="transmembrane region" description="Helical" evidence="2">
    <location>
        <begin position="141"/>
        <end position="164"/>
    </location>
</feature>
<keyword evidence="5" id="KW-1185">Reference proteome</keyword>
<comment type="caution">
    <text evidence="4">The sequence shown here is derived from an EMBL/GenBank/DDBJ whole genome shotgun (WGS) entry which is preliminary data.</text>
</comment>
<evidence type="ECO:0000313" key="4">
    <source>
        <dbReference type="EMBL" id="GET43868.1"/>
    </source>
</evidence>
<gene>
    <name evidence="4" type="ORF">MiSe_86940</name>
</gene>
<dbReference type="PANTHER" id="PTHR40547:SF1">
    <property type="entry name" value="SLL0298 PROTEIN"/>
    <property type="match status" value="1"/>
</dbReference>
<organism evidence="4 5">
    <name type="scientific">Microseira wollei NIES-4236</name>
    <dbReference type="NCBI Taxonomy" id="2530354"/>
    <lineage>
        <taxon>Bacteria</taxon>
        <taxon>Bacillati</taxon>
        <taxon>Cyanobacteriota</taxon>
        <taxon>Cyanophyceae</taxon>
        <taxon>Oscillatoriophycideae</taxon>
        <taxon>Aerosakkonematales</taxon>
        <taxon>Aerosakkonemataceae</taxon>
        <taxon>Microseira</taxon>
    </lineage>
</organism>
<evidence type="ECO:0000256" key="2">
    <source>
        <dbReference type="SAM" id="Phobius"/>
    </source>
</evidence>
<evidence type="ECO:0000256" key="1">
    <source>
        <dbReference type="SAM" id="MobiDB-lite"/>
    </source>
</evidence>
<dbReference type="RefSeq" id="WP_226593110.1">
    <property type="nucleotide sequence ID" value="NZ_BLAY01000263.1"/>
</dbReference>
<feature type="compositionally biased region" description="Polar residues" evidence="1">
    <location>
        <begin position="8"/>
        <end position="17"/>
    </location>
</feature>
<sequence>MRQRRVNKSSQSTSVAQRRSKRSQRDWQRRWRYFYLRFVRLRGSPEAIARGAAAGVFAGWFPLIATQMAAAILLAALIKGNKIVAAAATWVSNPLTSIPIYAFNFHVGRWLLRSQEQSFAGESISSWQGMMQMGTEFLADLLVGCFVVGSLCSVGSYFLCLWFVRRVRDKRRLNGRS</sequence>
<dbReference type="PANTHER" id="PTHR40547">
    <property type="entry name" value="SLL0298 PROTEIN"/>
    <property type="match status" value="1"/>
</dbReference>
<name>A0AAV3XMF5_9CYAN</name>
<feature type="region of interest" description="Disordered" evidence="1">
    <location>
        <begin position="1"/>
        <end position="21"/>
    </location>
</feature>
<protein>
    <recommendedName>
        <fullName evidence="3">DUF2062 domain-containing protein</fullName>
    </recommendedName>
</protein>
<feature type="transmembrane region" description="Helical" evidence="2">
    <location>
        <begin position="47"/>
        <end position="78"/>
    </location>
</feature>
<accession>A0AAV3XMF5</accession>